<protein>
    <recommendedName>
        <fullName evidence="3">DNA-3-methyladenine glycosylase II</fullName>
        <ecNumber evidence="3">3.2.2.21</ecNumber>
    </recommendedName>
</protein>
<keyword evidence="8" id="KW-0862">Zinc</keyword>
<dbReference type="SMART" id="SM01009">
    <property type="entry name" value="AlkA_N"/>
    <property type="match status" value="1"/>
</dbReference>
<evidence type="ECO:0000256" key="5">
    <source>
        <dbReference type="ARBA" id="ARBA00022679"/>
    </source>
</evidence>
<dbReference type="EC" id="3.2.2.21" evidence="3"/>
<name>A0A7H0H3J4_9ACTN</name>
<dbReference type="InterPro" id="IPR023170">
    <property type="entry name" value="HhH_base_excis_C"/>
</dbReference>
<dbReference type="SUPFAM" id="SSF48150">
    <property type="entry name" value="DNA-glycosylase"/>
    <property type="match status" value="1"/>
</dbReference>
<feature type="domain" description="HTH araC/xylS-type" evidence="14">
    <location>
        <begin position="87"/>
        <end position="185"/>
    </location>
</feature>
<dbReference type="SMART" id="SM00342">
    <property type="entry name" value="HTH_ARAC"/>
    <property type="match status" value="1"/>
</dbReference>
<keyword evidence="13" id="KW-0234">DNA repair</keyword>
<evidence type="ECO:0000256" key="6">
    <source>
        <dbReference type="ARBA" id="ARBA00022723"/>
    </source>
</evidence>
<dbReference type="InterPro" id="IPR009057">
    <property type="entry name" value="Homeodomain-like_sf"/>
</dbReference>
<dbReference type="GO" id="GO:0032259">
    <property type="term" value="P:methylation"/>
    <property type="evidence" value="ECO:0007669"/>
    <property type="project" value="UniProtKB-KW"/>
</dbReference>
<dbReference type="Gene3D" id="1.10.10.60">
    <property type="entry name" value="Homeodomain-like"/>
    <property type="match status" value="1"/>
</dbReference>
<dbReference type="SUPFAM" id="SSF46689">
    <property type="entry name" value="Homeodomain-like"/>
    <property type="match status" value="1"/>
</dbReference>
<comment type="catalytic activity">
    <reaction evidence="1">
        <text>Hydrolysis of alkylated DNA, releasing 3-methyladenine, 3-methylguanine, 7-methylguanine and 7-methyladenine.</text>
        <dbReference type="EC" id="3.2.2.21"/>
    </reaction>
</comment>
<keyword evidence="4" id="KW-0489">Methyltransferase</keyword>
<dbReference type="InterPro" id="IPR051912">
    <property type="entry name" value="Alkylbase_DNA_Glycosylase/TA"/>
</dbReference>
<evidence type="ECO:0000256" key="9">
    <source>
        <dbReference type="ARBA" id="ARBA00023015"/>
    </source>
</evidence>
<keyword evidence="7" id="KW-0227">DNA damage</keyword>
<dbReference type="GO" id="GO:0008168">
    <property type="term" value="F:methyltransferase activity"/>
    <property type="evidence" value="ECO:0007669"/>
    <property type="project" value="UniProtKB-KW"/>
</dbReference>
<dbReference type="Pfam" id="PF12833">
    <property type="entry name" value="HTH_18"/>
    <property type="match status" value="1"/>
</dbReference>
<evidence type="ECO:0000256" key="4">
    <source>
        <dbReference type="ARBA" id="ARBA00022603"/>
    </source>
</evidence>
<dbReference type="InterPro" id="IPR018060">
    <property type="entry name" value="HTH_AraC"/>
</dbReference>
<dbReference type="SUPFAM" id="SSF57884">
    <property type="entry name" value="Ada DNA repair protein, N-terminal domain (N-Ada 10)"/>
    <property type="match status" value="1"/>
</dbReference>
<evidence type="ECO:0000256" key="3">
    <source>
        <dbReference type="ARBA" id="ARBA00012000"/>
    </source>
</evidence>
<dbReference type="Pfam" id="PF02805">
    <property type="entry name" value="Ada_Zn_binding"/>
    <property type="match status" value="1"/>
</dbReference>
<dbReference type="EMBL" id="CP060789">
    <property type="protein sequence ID" value="QNP55110.1"/>
    <property type="molecule type" value="Genomic_DNA"/>
</dbReference>
<evidence type="ECO:0000313" key="15">
    <source>
        <dbReference type="EMBL" id="QNP55110.1"/>
    </source>
</evidence>
<dbReference type="SUPFAM" id="SSF55945">
    <property type="entry name" value="TATA-box binding protein-like"/>
    <property type="match status" value="1"/>
</dbReference>
<dbReference type="SMART" id="SM00478">
    <property type="entry name" value="ENDO3c"/>
    <property type="match status" value="1"/>
</dbReference>
<dbReference type="GO" id="GO:0043916">
    <property type="term" value="F:DNA-7-methylguanine glycosylase activity"/>
    <property type="evidence" value="ECO:0007669"/>
    <property type="project" value="TreeGrafter"/>
</dbReference>
<evidence type="ECO:0000256" key="7">
    <source>
        <dbReference type="ARBA" id="ARBA00022763"/>
    </source>
</evidence>
<dbReference type="InterPro" id="IPR003265">
    <property type="entry name" value="HhH-GPD_domain"/>
</dbReference>
<dbReference type="PROSITE" id="PS01124">
    <property type="entry name" value="HTH_ARAC_FAMILY_2"/>
    <property type="match status" value="1"/>
</dbReference>
<dbReference type="InterPro" id="IPR035451">
    <property type="entry name" value="Ada-like_dom_sf"/>
</dbReference>
<dbReference type="GO" id="GO:0003700">
    <property type="term" value="F:DNA-binding transcription factor activity"/>
    <property type="evidence" value="ECO:0007669"/>
    <property type="project" value="InterPro"/>
</dbReference>
<dbReference type="InterPro" id="IPR037046">
    <property type="entry name" value="AlkA_N_sf"/>
</dbReference>
<dbReference type="Gene3D" id="1.10.340.30">
    <property type="entry name" value="Hypothetical protein, domain 2"/>
    <property type="match status" value="1"/>
</dbReference>
<dbReference type="PANTHER" id="PTHR43003:SF13">
    <property type="entry name" value="DNA-3-METHYLADENINE GLYCOSYLASE 2"/>
    <property type="match status" value="1"/>
</dbReference>
<proteinExistence type="predicted"/>
<evidence type="ECO:0000256" key="13">
    <source>
        <dbReference type="ARBA" id="ARBA00023204"/>
    </source>
</evidence>
<dbReference type="KEGG" id="tdf:H9L22_12690"/>
<sequence>MYTDRDACLRAIRAKDARFDGRFYTGVLTTGIYCRPSCPARTPLPANVQFFPTAAAAQQAGFRACKRCLPGATPGSPDWDVRGDALSRAVRLIDDGVVDRDGVPGLAARLGYSIRQLQRLLADGAGAGPLALARARRAQTARTLLEATSLPHADIAFAAGFSSVRSFNATMREVYAATPTELRGRGPGRHCRPGGSGLTFVDLDLAVRRPFCPCNVFGHLIATAIDGVEVFRDGVYHRTLRLPVGFAVVSLAPGAAGVSARLGLSDLGQLPTAVARIRRLLDLDADPVAIDSFLGDDPRLAPLVAAHPGRRIPRGVDGDEIALRILLGQQVSTAAARTHGARLVAAVGEPVETPLPGLTHLFPTAERVLDAPDAVFAFPAGRRDTIRRTALALADGTLDLGVGADRDEARAKLLAMRGIGPWTVEMIAMRGLGDPDAFPATDLGLVRAAERLGVPDLAATSAAWRPWRSYATQHLWALTPHAVNTIPGVPGCEERS</sequence>
<evidence type="ECO:0000256" key="2">
    <source>
        <dbReference type="ARBA" id="ARBA00001947"/>
    </source>
</evidence>
<dbReference type="Proteomes" id="UP000516117">
    <property type="component" value="Chromosome"/>
</dbReference>
<dbReference type="InterPro" id="IPR004026">
    <property type="entry name" value="Ada_DNA_repair_Zn-bd"/>
</dbReference>
<organism evidence="15 16">
    <name type="scientific">Tessaracoccus defluvii</name>
    <dbReference type="NCBI Taxonomy" id="1285901"/>
    <lineage>
        <taxon>Bacteria</taxon>
        <taxon>Bacillati</taxon>
        <taxon>Actinomycetota</taxon>
        <taxon>Actinomycetes</taxon>
        <taxon>Propionibacteriales</taxon>
        <taxon>Propionibacteriaceae</taxon>
        <taxon>Tessaracoccus</taxon>
    </lineage>
</organism>
<evidence type="ECO:0000256" key="10">
    <source>
        <dbReference type="ARBA" id="ARBA00023125"/>
    </source>
</evidence>
<gene>
    <name evidence="15" type="ORF">H9L22_12690</name>
</gene>
<evidence type="ECO:0000256" key="1">
    <source>
        <dbReference type="ARBA" id="ARBA00000086"/>
    </source>
</evidence>
<evidence type="ECO:0000256" key="12">
    <source>
        <dbReference type="ARBA" id="ARBA00023163"/>
    </source>
</evidence>
<keyword evidence="5" id="KW-0808">Transferase</keyword>
<evidence type="ECO:0000259" key="14">
    <source>
        <dbReference type="PROSITE" id="PS01124"/>
    </source>
</evidence>
<dbReference type="GO" id="GO:0006307">
    <property type="term" value="P:DNA alkylation repair"/>
    <property type="evidence" value="ECO:0007669"/>
    <property type="project" value="TreeGrafter"/>
</dbReference>
<dbReference type="GO" id="GO:0008270">
    <property type="term" value="F:zinc ion binding"/>
    <property type="evidence" value="ECO:0007669"/>
    <property type="project" value="InterPro"/>
</dbReference>
<evidence type="ECO:0000313" key="16">
    <source>
        <dbReference type="Proteomes" id="UP000516117"/>
    </source>
</evidence>
<dbReference type="GO" id="GO:0006285">
    <property type="term" value="P:base-excision repair, AP site formation"/>
    <property type="evidence" value="ECO:0007669"/>
    <property type="project" value="TreeGrafter"/>
</dbReference>
<dbReference type="InterPro" id="IPR010316">
    <property type="entry name" value="AlkA_N"/>
</dbReference>
<evidence type="ECO:0000256" key="11">
    <source>
        <dbReference type="ARBA" id="ARBA00023159"/>
    </source>
</evidence>
<dbReference type="CDD" id="cd00056">
    <property type="entry name" value="ENDO3c"/>
    <property type="match status" value="1"/>
</dbReference>
<keyword evidence="12" id="KW-0804">Transcription</keyword>
<dbReference type="AlphaFoldDB" id="A0A7H0H3J4"/>
<reference evidence="15 16" key="1">
    <citation type="submission" date="2020-08" db="EMBL/GenBank/DDBJ databases">
        <title>Genome sequence of Tessaracoccus defluvii JCM 17540T.</title>
        <authorList>
            <person name="Hyun D.-W."/>
            <person name="Bae J.-W."/>
        </authorList>
    </citation>
    <scope>NUCLEOTIDE SEQUENCE [LARGE SCALE GENOMIC DNA]</scope>
    <source>
        <strain evidence="15 16">JCM 17540</strain>
    </source>
</reference>
<accession>A0A7H0H3J4</accession>
<keyword evidence="6" id="KW-0479">Metal-binding</keyword>
<comment type="cofactor">
    <cofactor evidence="2">
        <name>Zn(2+)</name>
        <dbReference type="ChEBI" id="CHEBI:29105"/>
    </cofactor>
</comment>
<keyword evidence="16" id="KW-1185">Reference proteome</keyword>
<dbReference type="GO" id="GO:0032131">
    <property type="term" value="F:alkylated DNA binding"/>
    <property type="evidence" value="ECO:0007669"/>
    <property type="project" value="TreeGrafter"/>
</dbReference>
<keyword evidence="9" id="KW-0805">Transcription regulation</keyword>
<evidence type="ECO:0000256" key="8">
    <source>
        <dbReference type="ARBA" id="ARBA00022833"/>
    </source>
</evidence>
<dbReference type="Gene3D" id="3.40.10.10">
    <property type="entry name" value="DNA Methylphosphotriester Repair Domain"/>
    <property type="match status" value="1"/>
</dbReference>
<dbReference type="FunFam" id="3.40.10.10:FF:000001">
    <property type="entry name" value="DNA-3-methyladenine glycosylase 2"/>
    <property type="match status" value="1"/>
</dbReference>
<keyword evidence="11" id="KW-0010">Activator</keyword>
<dbReference type="Pfam" id="PF06029">
    <property type="entry name" value="AlkA_N"/>
    <property type="match status" value="1"/>
</dbReference>
<dbReference type="Gene3D" id="1.10.1670.10">
    <property type="entry name" value="Helix-hairpin-Helix base-excision DNA repair enzymes (C-terminal)"/>
    <property type="match status" value="1"/>
</dbReference>
<dbReference type="GO" id="GO:0032993">
    <property type="term" value="C:protein-DNA complex"/>
    <property type="evidence" value="ECO:0007669"/>
    <property type="project" value="TreeGrafter"/>
</dbReference>
<dbReference type="Gene3D" id="3.30.310.20">
    <property type="entry name" value="DNA-3-methyladenine glycosylase AlkA, N-terminal domain"/>
    <property type="match status" value="1"/>
</dbReference>
<dbReference type="GO" id="GO:0005737">
    <property type="term" value="C:cytoplasm"/>
    <property type="evidence" value="ECO:0007669"/>
    <property type="project" value="TreeGrafter"/>
</dbReference>
<dbReference type="RefSeq" id="WP_187720246.1">
    <property type="nucleotide sequence ID" value="NZ_BAABBL010000007.1"/>
</dbReference>
<dbReference type="InterPro" id="IPR011257">
    <property type="entry name" value="DNA_glycosylase"/>
</dbReference>
<dbReference type="GO" id="GO:0008725">
    <property type="term" value="F:DNA-3-methyladenine glycosylase activity"/>
    <property type="evidence" value="ECO:0007669"/>
    <property type="project" value="TreeGrafter"/>
</dbReference>
<dbReference type="PANTHER" id="PTHR43003">
    <property type="entry name" value="DNA-3-METHYLADENINE GLYCOSYLASE"/>
    <property type="match status" value="1"/>
</dbReference>
<keyword evidence="10" id="KW-0238">DNA-binding</keyword>
<dbReference type="GO" id="GO:0043565">
    <property type="term" value="F:sequence-specific DNA binding"/>
    <property type="evidence" value="ECO:0007669"/>
    <property type="project" value="InterPro"/>
</dbReference>